<gene>
    <name evidence="1" type="ORF">HNQ71_002232</name>
</gene>
<protein>
    <submittedName>
        <fullName evidence="1">Uncharacterized protein</fullName>
    </submittedName>
</protein>
<organism evidence="1 2">
    <name type="scientific">Mesorhizobium sangaii</name>
    <dbReference type="NCBI Taxonomy" id="505389"/>
    <lineage>
        <taxon>Bacteria</taxon>
        <taxon>Pseudomonadati</taxon>
        <taxon>Pseudomonadota</taxon>
        <taxon>Alphaproteobacteria</taxon>
        <taxon>Hyphomicrobiales</taxon>
        <taxon>Phyllobacteriaceae</taxon>
        <taxon>Mesorhizobium</taxon>
    </lineage>
</organism>
<accession>A0A841P2T2</accession>
<proteinExistence type="predicted"/>
<evidence type="ECO:0000313" key="2">
    <source>
        <dbReference type="Proteomes" id="UP000556329"/>
    </source>
</evidence>
<evidence type="ECO:0000313" key="1">
    <source>
        <dbReference type="EMBL" id="MBB6409567.1"/>
    </source>
</evidence>
<reference evidence="1 2" key="1">
    <citation type="submission" date="2020-08" db="EMBL/GenBank/DDBJ databases">
        <title>Genomic Encyclopedia of Type Strains, Phase IV (KMG-IV): sequencing the most valuable type-strain genomes for metagenomic binning, comparative biology and taxonomic classification.</title>
        <authorList>
            <person name="Goeker M."/>
        </authorList>
    </citation>
    <scope>NUCLEOTIDE SEQUENCE [LARGE SCALE GENOMIC DNA]</scope>
    <source>
        <strain evidence="1 2">DSM 100039</strain>
    </source>
</reference>
<dbReference type="AlphaFoldDB" id="A0A841P2T2"/>
<comment type="caution">
    <text evidence="1">The sequence shown here is derived from an EMBL/GenBank/DDBJ whole genome shotgun (WGS) entry which is preliminary data.</text>
</comment>
<name>A0A841P2T2_9HYPH</name>
<dbReference type="RefSeq" id="WP_184872598.1">
    <property type="nucleotide sequence ID" value="NZ_JACHEF010000002.1"/>
</dbReference>
<dbReference type="Proteomes" id="UP000556329">
    <property type="component" value="Unassembled WGS sequence"/>
</dbReference>
<sequence>MAGRSYLISSLISWPVRQEPAQALEPVRALGQVPLERAQPEPVRLAS</sequence>
<dbReference type="EMBL" id="JACHEF010000002">
    <property type="protein sequence ID" value="MBB6409567.1"/>
    <property type="molecule type" value="Genomic_DNA"/>
</dbReference>
<keyword evidence="2" id="KW-1185">Reference proteome</keyword>